<sequence length="308" mass="30351">MRRPVPPRIPGVRGPGPRGIAADAVPGARGIAADAAAPAVRSTGRGGRRISRRVAAAGIGAVALVPLGGMVAAALNGTSRAPDAAPSTGRAPSAAPAASSPVPTPDPPMFSDVGAAHPARDAVEWAAGAGVLPGREDGTFGPDETMSRGGFALALHRYAGAPETATDSPVFTDLPGDADLAAALQWAGARGILWGDGDMAVRAGAPLTRSDLAAALMAAFAGGLAATGRAVQPAASTPFSDVDDAAASTVPLRWATAAGALERSTVAADGTALADATGPGENLLVPQRGTTRAELAVALHAMQELLRS</sequence>
<evidence type="ECO:0000256" key="2">
    <source>
        <dbReference type="SAM" id="Phobius"/>
    </source>
</evidence>
<dbReference type="InterPro" id="IPR001119">
    <property type="entry name" value="SLH_dom"/>
</dbReference>
<dbReference type="Proteomes" id="UP000023067">
    <property type="component" value="Unassembled WGS sequence"/>
</dbReference>
<evidence type="ECO:0000256" key="1">
    <source>
        <dbReference type="SAM" id="MobiDB-lite"/>
    </source>
</evidence>
<keyword evidence="2" id="KW-1133">Transmembrane helix</keyword>
<gene>
    <name evidence="4" type="ORF">BF93_01055</name>
</gene>
<proteinExistence type="predicted"/>
<feature type="compositionally biased region" description="Low complexity" evidence="1">
    <location>
        <begin position="84"/>
        <end position="101"/>
    </location>
</feature>
<dbReference type="STRING" id="396014.BF93_01055"/>
<keyword evidence="2" id="KW-0812">Transmembrane</keyword>
<organism evidence="4 5">
    <name type="scientific">Brachybacterium phenoliresistens</name>
    <dbReference type="NCBI Taxonomy" id="396014"/>
    <lineage>
        <taxon>Bacteria</taxon>
        <taxon>Bacillati</taxon>
        <taxon>Actinomycetota</taxon>
        <taxon>Actinomycetes</taxon>
        <taxon>Micrococcales</taxon>
        <taxon>Dermabacteraceae</taxon>
        <taxon>Brachybacterium</taxon>
    </lineage>
</organism>
<dbReference type="eggNOG" id="COG5263">
    <property type="taxonomic scope" value="Bacteria"/>
</dbReference>
<evidence type="ECO:0000313" key="4">
    <source>
        <dbReference type="EMBL" id="EWS80982.1"/>
    </source>
</evidence>
<dbReference type="RefSeq" id="WP_038372724.1">
    <property type="nucleotide sequence ID" value="NZ_KK069995.1"/>
</dbReference>
<protein>
    <recommendedName>
        <fullName evidence="3">SLH domain-containing protein</fullName>
    </recommendedName>
</protein>
<evidence type="ECO:0000259" key="3">
    <source>
        <dbReference type="PROSITE" id="PS51272"/>
    </source>
</evidence>
<dbReference type="Pfam" id="PF00395">
    <property type="entry name" value="SLH"/>
    <property type="match status" value="1"/>
</dbReference>
<dbReference type="AlphaFoldDB" id="Z9JT92"/>
<accession>Z9JT92</accession>
<dbReference type="EMBL" id="JDYK01000010">
    <property type="protein sequence ID" value="EWS80982.1"/>
    <property type="molecule type" value="Genomic_DNA"/>
</dbReference>
<feature type="region of interest" description="Disordered" evidence="1">
    <location>
        <begin position="79"/>
        <end position="114"/>
    </location>
</feature>
<reference evidence="4 5" key="1">
    <citation type="submission" date="2014-02" db="EMBL/GenBank/DDBJ databases">
        <title>Genome sequence of Brachybacterium phenoliresistens strain W13A50.</title>
        <authorList>
            <person name="Wang X."/>
        </authorList>
    </citation>
    <scope>NUCLEOTIDE SEQUENCE [LARGE SCALE GENOMIC DNA]</scope>
    <source>
        <strain evidence="4 5">W13A50</strain>
    </source>
</reference>
<keyword evidence="2" id="KW-0472">Membrane</keyword>
<name>Z9JT92_9MICO</name>
<evidence type="ECO:0000313" key="5">
    <source>
        <dbReference type="Proteomes" id="UP000023067"/>
    </source>
</evidence>
<dbReference type="HOGENOM" id="CLU_902154_0_0_11"/>
<feature type="domain" description="SLH" evidence="3">
    <location>
        <begin position="106"/>
        <end position="169"/>
    </location>
</feature>
<feature type="region of interest" description="Disordered" evidence="1">
    <location>
        <begin position="1"/>
        <end position="20"/>
    </location>
</feature>
<dbReference type="PATRIC" id="fig|396014.3.peg.2250"/>
<comment type="caution">
    <text evidence="4">The sequence shown here is derived from an EMBL/GenBank/DDBJ whole genome shotgun (WGS) entry which is preliminary data.</text>
</comment>
<keyword evidence="5" id="KW-1185">Reference proteome</keyword>
<feature type="transmembrane region" description="Helical" evidence="2">
    <location>
        <begin position="54"/>
        <end position="75"/>
    </location>
</feature>
<dbReference type="PROSITE" id="PS51272">
    <property type="entry name" value="SLH"/>
    <property type="match status" value="1"/>
</dbReference>